<feature type="compositionally biased region" description="Pro residues" evidence="1">
    <location>
        <begin position="16"/>
        <end position="29"/>
    </location>
</feature>
<evidence type="ECO:0000313" key="4">
    <source>
        <dbReference type="Proteomes" id="UP000789739"/>
    </source>
</evidence>
<evidence type="ECO:0000313" key="3">
    <source>
        <dbReference type="EMBL" id="CAG8550587.1"/>
    </source>
</evidence>
<feature type="transmembrane region" description="Helical" evidence="2">
    <location>
        <begin position="115"/>
        <end position="137"/>
    </location>
</feature>
<feature type="region of interest" description="Disordered" evidence="1">
    <location>
        <begin position="237"/>
        <end position="258"/>
    </location>
</feature>
<name>A0A9N9FR51_9GLOM</name>
<keyword evidence="2" id="KW-0812">Transmembrane</keyword>
<accession>A0A9N9FR51</accession>
<keyword evidence="2" id="KW-1133">Transmembrane helix</keyword>
<feature type="compositionally biased region" description="Low complexity" evidence="1">
    <location>
        <begin position="85"/>
        <end position="104"/>
    </location>
</feature>
<organism evidence="3 4">
    <name type="scientific">Paraglomus brasilianum</name>
    <dbReference type="NCBI Taxonomy" id="144538"/>
    <lineage>
        <taxon>Eukaryota</taxon>
        <taxon>Fungi</taxon>
        <taxon>Fungi incertae sedis</taxon>
        <taxon>Mucoromycota</taxon>
        <taxon>Glomeromycotina</taxon>
        <taxon>Glomeromycetes</taxon>
        <taxon>Paraglomerales</taxon>
        <taxon>Paraglomeraceae</taxon>
        <taxon>Paraglomus</taxon>
    </lineage>
</organism>
<dbReference type="OrthoDB" id="2448257at2759"/>
<dbReference type="AlphaFoldDB" id="A0A9N9FR51"/>
<keyword evidence="2" id="KW-0472">Membrane</keyword>
<proteinExistence type="predicted"/>
<comment type="caution">
    <text evidence="3">The sequence shown here is derived from an EMBL/GenBank/DDBJ whole genome shotgun (WGS) entry which is preliminary data.</text>
</comment>
<reference evidence="3" key="1">
    <citation type="submission" date="2021-06" db="EMBL/GenBank/DDBJ databases">
        <authorList>
            <person name="Kallberg Y."/>
            <person name="Tangrot J."/>
            <person name="Rosling A."/>
        </authorList>
    </citation>
    <scope>NUCLEOTIDE SEQUENCE</scope>
    <source>
        <strain evidence="3">BR232B</strain>
    </source>
</reference>
<feature type="compositionally biased region" description="Low complexity" evidence="1">
    <location>
        <begin position="1"/>
        <end position="15"/>
    </location>
</feature>
<dbReference type="Proteomes" id="UP000789739">
    <property type="component" value="Unassembled WGS sequence"/>
</dbReference>
<dbReference type="EMBL" id="CAJVPI010000565">
    <property type="protein sequence ID" value="CAG8550587.1"/>
    <property type="molecule type" value="Genomic_DNA"/>
</dbReference>
<feature type="region of interest" description="Disordered" evidence="1">
    <location>
        <begin position="85"/>
        <end position="112"/>
    </location>
</feature>
<keyword evidence="4" id="KW-1185">Reference proteome</keyword>
<evidence type="ECO:0000256" key="1">
    <source>
        <dbReference type="SAM" id="MobiDB-lite"/>
    </source>
</evidence>
<protein>
    <submittedName>
        <fullName evidence="3">4559_t:CDS:1</fullName>
    </submittedName>
</protein>
<feature type="region of interest" description="Disordered" evidence="1">
    <location>
        <begin position="1"/>
        <end position="70"/>
    </location>
</feature>
<feature type="compositionally biased region" description="Low complexity" evidence="1">
    <location>
        <begin position="30"/>
        <end position="69"/>
    </location>
</feature>
<evidence type="ECO:0000256" key="2">
    <source>
        <dbReference type="SAM" id="Phobius"/>
    </source>
</evidence>
<gene>
    <name evidence="3" type="ORF">PBRASI_LOCUS5067</name>
</gene>
<sequence length="273" mass="28113">MPPALAAQPSAAASPNPAPPAPNPPPPANDPNNGANNGNGNNPNTANSPNNANTPTATAPPKNAPTTGPSSISVVVTTAVGGPSSVYSSSTISSAPSSLSPDPSNVQSDSNGPSAGAMIGGMFALTAIIVGIIMCVVRKKKRATGGNFFSNRQSHQLTDSEFNDTLAIGQPHYFDEKTNYSRGSIVSRPDSTYLEHTVDYNNGNRMSFAPVVGQRQSFFTANGTAYAPPASLMPVSGLVSPSPRTPPPRTPTYGAPAEYGYYPNQYDANGNAY</sequence>